<dbReference type="InterPro" id="IPR036964">
    <property type="entry name" value="RASGEF_cat_dom_sf"/>
</dbReference>
<dbReference type="GO" id="GO:0005085">
    <property type="term" value="F:guanyl-nucleotide exchange factor activity"/>
    <property type="evidence" value="ECO:0007669"/>
    <property type="project" value="InterPro"/>
</dbReference>
<evidence type="ECO:0000313" key="2">
    <source>
        <dbReference type="EMBL" id="KAK0155939.1"/>
    </source>
</evidence>
<dbReference type="InterPro" id="IPR001895">
    <property type="entry name" value="RASGEF_cat_dom"/>
</dbReference>
<protein>
    <submittedName>
        <fullName evidence="2">Rap guanine nucleotide exchange factor 5</fullName>
    </submittedName>
</protein>
<dbReference type="PROSITE" id="PS00720">
    <property type="entry name" value="RASGEF"/>
    <property type="match status" value="1"/>
</dbReference>
<sequence>MKVPKIPFLPLLLKDITFIHEGNKTFHDNLVNFEKLFVAGYVRPHATEVAFFLGPSDTGHG</sequence>
<proteinExistence type="predicted"/>
<keyword evidence="3" id="KW-1185">Reference proteome</keyword>
<dbReference type="Gene3D" id="1.10.840.10">
    <property type="entry name" value="Ras guanine-nucleotide exchange factors catalytic domain"/>
    <property type="match status" value="1"/>
</dbReference>
<reference evidence="2" key="1">
    <citation type="journal article" date="2023" name="Front. Mar. Sci.">
        <title>A new Merluccius polli reference genome to investigate the effects of global change in West African waters.</title>
        <authorList>
            <person name="Mateo J.L."/>
            <person name="Blanco-Fernandez C."/>
            <person name="Garcia-Vazquez E."/>
            <person name="Machado-Schiaffino G."/>
        </authorList>
    </citation>
    <scope>NUCLEOTIDE SEQUENCE</scope>
    <source>
        <strain evidence="2">C29</strain>
        <tissue evidence="2">Fin</tissue>
    </source>
</reference>
<name>A0AA47NBS8_MERPO</name>
<dbReference type="InterPro" id="IPR023578">
    <property type="entry name" value="Ras_GEF_dom_sf"/>
</dbReference>
<dbReference type="Pfam" id="PF00617">
    <property type="entry name" value="RasGEF"/>
    <property type="match status" value="1"/>
</dbReference>
<dbReference type="AlphaFoldDB" id="A0AA47NBS8"/>
<evidence type="ECO:0000313" key="3">
    <source>
        <dbReference type="Proteomes" id="UP001174136"/>
    </source>
</evidence>
<comment type="caution">
    <text evidence="2">The sequence shown here is derived from an EMBL/GenBank/DDBJ whole genome shotgun (WGS) entry which is preliminary data.</text>
</comment>
<gene>
    <name evidence="2" type="primary">Rapgef5_1</name>
    <name evidence="2" type="ORF">N1851_001520</name>
</gene>
<dbReference type="SUPFAM" id="SSF48366">
    <property type="entry name" value="Ras GEF"/>
    <property type="match status" value="1"/>
</dbReference>
<dbReference type="InterPro" id="IPR019804">
    <property type="entry name" value="Ras_G-nucl-exch_fac_CS"/>
</dbReference>
<dbReference type="GO" id="GO:0007264">
    <property type="term" value="P:small GTPase-mediated signal transduction"/>
    <property type="evidence" value="ECO:0007669"/>
    <property type="project" value="InterPro"/>
</dbReference>
<accession>A0AA47NBS8</accession>
<dbReference type="EMBL" id="JAOPHQ010000060">
    <property type="protein sequence ID" value="KAK0155939.1"/>
    <property type="molecule type" value="Genomic_DNA"/>
</dbReference>
<feature type="domain" description="Ras-GEF" evidence="1">
    <location>
        <begin position="3"/>
        <end position="36"/>
    </location>
</feature>
<evidence type="ECO:0000259" key="1">
    <source>
        <dbReference type="Pfam" id="PF00617"/>
    </source>
</evidence>
<dbReference type="Proteomes" id="UP001174136">
    <property type="component" value="Unassembled WGS sequence"/>
</dbReference>
<organism evidence="2 3">
    <name type="scientific">Merluccius polli</name>
    <name type="common">Benguela hake</name>
    <name type="synonym">Merluccius cadenati</name>
    <dbReference type="NCBI Taxonomy" id="89951"/>
    <lineage>
        <taxon>Eukaryota</taxon>
        <taxon>Metazoa</taxon>
        <taxon>Chordata</taxon>
        <taxon>Craniata</taxon>
        <taxon>Vertebrata</taxon>
        <taxon>Euteleostomi</taxon>
        <taxon>Actinopterygii</taxon>
        <taxon>Neopterygii</taxon>
        <taxon>Teleostei</taxon>
        <taxon>Neoteleostei</taxon>
        <taxon>Acanthomorphata</taxon>
        <taxon>Zeiogadaria</taxon>
        <taxon>Gadariae</taxon>
        <taxon>Gadiformes</taxon>
        <taxon>Gadoidei</taxon>
        <taxon>Merlucciidae</taxon>
        <taxon>Merluccius</taxon>
    </lineage>
</organism>